<dbReference type="PANTHER" id="PTHR33877:SF2">
    <property type="entry name" value="OS07G0170200 PROTEIN"/>
    <property type="match status" value="1"/>
</dbReference>
<sequence>MTMAGLQQPTLVLNRHWQPVGVTTAARALLKVWSDAAHILDPQHYQLYTWTEWVAREPVDHEPCIRTPQLRFGVPEVVTLTTYDRIPARQVAFSRRNVFKRDRFTCQYCGVRPGSEELTIDHVCPRAQGGVSSWENCVLACVACNAHKANRTPEQAGMRLRKVPVQPVWHPLYSAMHVRVETWARFVRDAYWMVELEP</sequence>
<dbReference type="Gene3D" id="1.10.30.50">
    <property type="match status" value="1"/>
</dbReference>
<evidence type="ECO:0000313" key="2">
    <source>
        <dbReference type="EMBL" id="ETW92802.1"/>
    </source>
</evidence>
<dbReference type="EMBL" id="AZHW01001373">
    <property type="protein sequence ID" value="ETW92802.1"/>
    <property type="molecule type" value="Genomic_DNA"/>
</dbReference>
<dbReference type="AlphaFoldDB" id="W4L447"/>
<keyword evidence="2" id="KW-0378">Hydrolase</keyword>
<keyword evidence="2" id="KW-0540">Nuclease</keyword>
<dbReference type="HOGENOM" id="CLU_099824_3_0_7"/>
<dbReference type="InterPro" id="IPR003615">
    <property type="entry name" value="HNH_nuc"/>
</dbReference>
<keyword evidence="3" id="KW-1185">Reference proteome</keyword>
<dbReference type="PATRIC" id="fig|1429438.4.peg.7864"/>
<keyword evidence="2" id="KW-0255">Endonuclease</keyword>
<evidence type="ECO:0000313" key="3">
    <source>
        <dbReference type="Proteomes" id="UP000019141"/>
    </source>
</evidence>
<comment type="caution">
    <text evidence="2">The sequence shown here is derived from an EMBL/GenBank/DDBJ whole genome shotgun (WGS) entry which is preliminary data.</text>
</comment>
<reference evidence="2 3" key="1">
    <citation type="journal article" date="2014" name="Nature">
        <title>An environmental bacterial taxon with a large and distinct metabolic repertoire.</title>
        <authorList>
            <person name="Wilson M.C."/>
            <person name="Mori T."/>
            <person name="Ruckert C."/>
            <person name="Uria A.R."/>
            <person name="Helf M.J."/>
            <person name="Takada K."/>
            <person name="Gernert C."/>
            <person name="Steffens U.A."/>
            <person name="Heycke N."/>
            <person name="Schmitt S."/>
            <person name="Rinke C."/>
            <person name="Helfrich E.J."/>
            <person name="Brachmann A.O."/>
            <person name="Gurgui C."/>
            <person name="Wakimoto T."/>
            <person name="Kracht M."/>
            <person name="Crusemann M."/>
            <person name="Hentschel U."/>
            <person name="Abe I."/>
            <person name="Matsunaga S."/>
            <person name="Kalinowski J."/>
            <person name="Takeyama H."/>
            <person name="Piel J."/>
        </authorList>
    </citation>
    <scope>NUCLEOTIDE SEQUENCE [LARGE SCALE GENOMIC DNA]</scope>
    <source>
        <strain evidence="3">TSY1</strain>
    </source>
</reference>
<dbReference type="SMART" id="SM00507">
    <property type="entry name" value="HNHc"/>
    <property type="match status" value="1"/>
</dbReference>
<dbReference type="InterPro" id="IPR052892">
    <property type="entry name" value="NA-targeting_endonuclease"/>
</dbReference>
<dbReference type="GO" id="GO:0004519">
    <property type="term" value="F:endonuclease activity"/>
    <property type="evidence" value="ECO:0007669"/>
    <property type="project" value="UniProtKB-KW"/>
</dbReference>
<dbReference type="PANTHER" id="PTHR33877">
    <property type="entry name" value="SLL1193 PROTEIN"/>
    <property type="match status" value="1"/>
</dbReference>
<dbReference type="CDD" id="cd00085">
    <property type="entry name" value="HNHc"/>
    <property type="match status" value="1"/>
</dbReference>
<dbReference type="Pfam" id="PF14279">
    <property type="entry name" value="HNH_5"/>
    <property type="match status" value="1"/>
</dbReference>
<dbReference type="Proteomes" id="UP000019141">
    <property type="component" value="Unassembled WGS sequence"/>
</dbReference>
<accession>W4L447</accession>
<feature type="domain" description="HNH nuclease" evidence="1">
    <location>
        <begin position="93"/>
        <end position="146"/>
    </location>
</feature>
<dbReference type="InterPro" id="IPR029471">
    <property type="entry name" value="HNH_5"/>
</dbReference>
<protein>
    <submittedName>
        <fullName evidence="2">Restriction endonuclease</fullName>
    </submittedName>
</protein>
<evidence type="ECO:0000259" key="1">
    <source>
        <dbReference type="SMART" id="SM00507"/>
    </source>
</evidence>
<proteinExistence type="predicted"/>
<gene>
    <name evidence="2" type="ORF">ETSY1_42050</name>
</gene>
<organism evidence="2 3">
    <name type="scientific">Entotheonella factor</name>
    <dbReference type="NCBI Taxonomy" id="1429438"/>
    <lineage>
        <taxon>Bacteria</taxon>
        <taxon>Pseudomonadati</taxon>
        <taxon>Nitrospinota/Tectimicrobiota group</taxon>
        <taxon>Candidatus Tectimicrobiota</taxon>
        <taxon>Candidatus Entotheonellia</taxon>
        <taxon>Candidatus Entotheonellales</taxon>
        <taxon>Candidatus Entotheonellaceae</taxon>
        <taxon>Candidatus Entotheonella</taxon>
    </lineage>
</organism>
<name>W4L447_ENTF1</name>